<dbReference type="Pfam" id="PF00501">
    <property type="entry name" value="AMP-binding"/>
    <property type="match status" value="2"/>
</dbReference>
<proteinExistence type="inferred from homology"/>
<dbReference type="InterPro" id="IPR025110">
    <property type="entry name" value="AMP-bd_C"/>
</dbReference>
<dbReference type="AlphaFoldDB" id="A0A0W8G073"/>
<evidence type="ECO:0000256" key="2">
    <source>
        <dbReference type="ARBA" id="ARBA00022598"/>
    </source>
</evidence>
<dbReference type="GO" id="GO:0031956">
    <property type="term" value="F:medium-chain fatty acid-CoA ligase activity"/>
    <property type="evidence" value="ECO:0007669"/>
    <property type="project" value="TreeGrafter"/>
</dbReference>
<dbReference type="Pfam" id="PF13193">
    <property type="entry name" value="AMP-binding_C"/>
    <property type="match status" value="1"/>
</dbReference>
<comment type="similarity">
    <text evidence="1">Belongs to the ATP-dependent AMP-binding enzyme family.</text>
</comment>
<feature type="domain" description="AMP-dependent synthetase/ligase" evidence="3">
    <location>
        <begin position="117"/>
        <end position="314"/>
    </location>
</feature>
<feature type="domain" description="AMP-binding enzyme C-terminal" evidence="4">
    <location>
        <begin position="364"/>
        <end position="437"/>
    </location>
</feature>
<organism evidence="5">
    <name type="scientific">hydrocarbon metagenome</name>
    <dbReference type="NCBI Taxonomy" id="938273"/>
    <lineage>
        <taxon>unclassified sequences</taxon>
        <taxon>metagenomes</taxon>
        <taxon>ecological metagenomes</taxon>
    </lineage>
</organism>
<comment type="caution">
    <text evidence="5">The sequence shown here is derived from an EMBL/GenBank/DDBJ whole genome shotgun (WGS) entry which is preliminary data.</text>
</comment>
<dbReference type="Gene3D" id="3.40.50.12780">
    <property type="entry name" value="N-terminal domain of ligase-like"/>
    <property type="match status" value="1"/>
</dbReference>
<evidence type="ECO:0000259" key="3">
    <source>
        <dbReference type="Pfam" id="PF00501"/>
    </source>
</evidence>
<dbReference type="EC" id="6.2.1.3" evidence="5"/>
<evidence type="ECO:0000313" key="5">
    <source>
        <dbReference type="EMBL" id="KUG26568.1"/>
    </source>
</evidence>
<protein>
    <submittedName>
        <fullName evidence="5">Long-chain-fatty-acid--coa ligase</fullName>
        <ecNumber evidence="5">6.2.1.3</ecNumber>
    </submittedName>
</protein>
<dbReference type="Gene3D" id="3.30.300.30">
    <property type="match status" value="1"/>
</dbReference>
<evidence type="ECO:0000259" key="4">
    <source>
        <dbReference type="Pfam" id="PF13193"/>
    </source>
</evidence>
<dbReference type="EMBL" id="LNQE01000437">
    <property type="protein sequence ID" value="KUG26568.1"/>
    <property type="molecule type" value="Genomic_DNA"/>
</dbReference>
<name>A0A0W8G073_9ZZZZ</name>
<dbReference type="InterPro" id="IPR045851">
    <property type="entry name" value="AMP-bd_C_sf"/>
</dbReference>
<sequence>MMLPKINNNWFSESAELYGSRKAVVTDEMELTYQQLADHINEKTKTLTEKDINRNDIVGLFAEHSYQFIVDLLSVWKIGGVVFPISTKPAKNEIDRQIKFTGCKLLADKIVGKNSASNKMSAALIMFTSGTTGENKSVVHTYNSLFASASSIDKAIHLEEEKKWLASLPFYRIGGFQIIIRTLLTGGTLCIPQNVSTKKIIDGVNRFKPDYISLVNATYRSLLQSNTTELKNTKAIFVGGGPVESSLFKEGISKGLPVYKVYGSTETGSMISILKPEEAVNKIDSAGKPLPGVKIKVKQNEILVSTDSLFTGYYKNESLTKEKIENGWYKTGDIGYIDDDGFLFVMGRKDNIIISGGEKIDPKEIEFVIKKLSYTKEVVVFGVPDEKWGQKICAAVLSSTKLDVSEIQDKLKEILPSYKIPKMINQIEKIPVDEMGKVNLSELQNLFN</sequence>
<keyword evidence="2 5" id="KW-0436">Ligase</keyword>
<dbReference type="InterPro" id="IPR000873">
    <property type="entry name" value="AMP-dep_synth/lig_dom"/>
</dbReference>
<dbReference type="InterPro" id="IPR042099">
    <property type="entry name" value="ANL_N_sf"/>
</dbReference>
<dbReference type="SUPFAM" id="SSF56801">
    <property type="entry name" value="Acetyl-CoA synthetase-like"/>
    <property type="match status" value="1"/>
</dbReference>
<reference evidence="5" key="1">
    <citation type="journal article" date="2015" name="Proc. Natl. Acad. Sci. U.S.A.">
        <title>Networks of energetic and metabolic interactions define dynamics in microbial communities.</title>
        <authorList>
            <person name="Embree M."/>
            <person name="Liu J.K."/>
            <person name="Al-Bassam M.M."/>
            <person name="Zengler K."/>
        </authorList>
    </citation>
    <scope>NUCLEOTIDE SEQUENCE</scope>
</reference>
<evidence type="ECO:0000256" key="1">
    <source>
        <dbReference type="ARBA" id="ARBA00006432"/>
    </source>
</evidence>
<gene>
    <name evidence="5" type="ORF">ASZ90_003589</name>
</gene>
<dbReference type="PANTHER" id="PTHR43201:SF5">
    <property type="entry name" value="MEDIUM-CHAIN ACYL-COA LIGASE ACSF2, MITOCHONDRIAL"/>
    <property type="match status" value="1"/>
</dbReference>
<accession>A0A0W8G073</accession>
<dbReference type="PANTHER" id="PTHR43201">
    <property type="entry name" value="ACYL-COA SYNTHETASE"/>
    <property type="match status" value="1"/>
</dbReference>
<dbReference type="GO" id="GO:0004467">
    <property type="term" value="F:long-chain fatty acid-CoA ligase activity"/>
    <property type="evidence" value="ECO:0007669"/>
    <property type="project" value="UniProtKB-EC"/>
</dbReference>
<feature type="domain" description="AMP-dependent synthetase/ligase" evidence="3">
    <location>
        <begin position="11"/>
        <end position="107"/>
    </location>
</feature>